<dbReference type="PROSITE" id="PS00445">
    <property type="entry name" value="FGGY_KINASES_2"/>
    <property type="match status" value="1"/>
</dbReference>
<evidence type="ECO:0000259" key="13">
    <source>
        <dbReference type="Pfam" id="PF00370"/>
    </source>
</evidence>
<dbReference type="RefSeq" id="WP_139562296.1">
    <property type="nucleotide sequence ID" value="NZ_JARBEV010000002.1"/>
</dbReference>
<dbReference type="GO" id="GO:0005524">
    <property type="term" value="F:ATP binding"/>
    <property type="evidence" value="ECO:0007669"/>
    <property type="project" value="UniProtKB-UniRule"/>
</dbReference>
<feature type="binding site" evidence="11">
    <location>
        <position position="14"/>
    </location>
    <ligand>
        <name>ATP</name>
        <dbReference type="ChEBI" id="CHEBI:30616"/>
    </ligand>
</feature>
<dbReference type="NCBIfam" id="TIGR01311">
    <property type="entry name" value="glycerol_kin"/>
    <property type="match status" value="1"/>
</dbReference>
<dbReference type="UniPathway" id="UPA00618">
    <property type="reaction ID" value="UER00672"/>
</dbReference>
<keyword evidence="3 11" id="KW-0808">Transferase</keyword>
<evidence type="ECO:0000256" key="5">
    <source>
        <dbReference type="ARBA" id="ARBA00022777"/>
    </source>
</evidence>
<dbReference type="SUPFAM" id="SSF53067">
    <property type="entry name" value="Actin-like ATPase domain"/>
    <property type="match status" value="2"/>
</dbReference>
<dbReference type="PROSITE" id="PS00933">
    <property type="entry name" value="FGGY_KINASES_1"/>
    <property type="match status" value="1"/>
</dbReference>
<feature type="binding site" evidence="11">
    <location>
        <position position="268"/>
    </location>
    <ligand>
        <name>ATP</name>
        <dbReference type="ChEBI" id="CHEBI:30616"/>
    </ligand>
</feature>
<dbReference type="PIRSF" id="PIRSF000538">
    <property type="entry name" value="GlpK"/>
    <property type="match status" value="1"/>
</dbReference>
<feature type="binding site" evidence="11">
    <location>
        <position position="136"/>
    </location>
    <ligand>
        <name>glycerol</name>
        <dbReference type="ChEBI" id="CHEBI:17754"/>
    </ligand>
</feature>
<gene>
    <name evidence="11 15" type="primary">glpK</name>
    <name evidence="15" type="ORF">DID87_01585</name>
</gene>
<dbReference type="InterPro" id="IPR018485">
    <property type="entry name" value="FGGY_C"/>
</dbReference>
<keyword evidence="4 11" id="KW-0547">Nucleotide-binding</keyword>
<dbReference type="GO" id="GO:0005829">
    <property type="term" value="C:cytosol"/>
    <property type="evidence" value="ECO:0007669"/>
    <property type="project" value="TreeGrafter"/>
</dbReference>
<sequence>MKNEQYIMAIDEGTTSVRAILFNHQGKEIDRSQKEIKQVFPHPGWVEQDPNEIWNKTESVISDVLFKTETQPYKVRSIGISNQRETTVIWNKRTGKPIYNAIVWQSKQTNDIAKQIKQHGLADEIQQKTGLIVDSYFSATKIRWILDHVDGAQTLAETGDLLFGTIDTWLLWKLTAGKVHATDVTNASRTMLFNINKLEWDQDLLDVFNIPKKMLPKVEESSHVYGYTQNFTFMGVQIPISGIAGDQQASLFGQLALKPGMTKNTYGTGAFIMMNLGDKPKFSKLGLLTTIAYGISGKVYYAFEGSIFIAGSAVQWLKDELKLIENISGTANMAKTANDEPVFVVPAFTGLGAPYWNESVRGSILGITNHTGINEIVKATLESLAFQTKDVINTMTEETQVPLNSLVIDGGVSKNDFLMKFQADILNQAIERSATSESTALGAAFLAGLAVGFWKDVDEIDGIKQTGQTFVPQMSEIERKRLYHNWQLAVRTTETFEEKK</sequence>
<evidence type="ECO:0000256" key="1">
    <source>
        <dbReference type="ARBA" id="ARBA00005190"/>
    </source>
</evidence>
<keyword evidence="7 11" id="KW-0067">ATP-binding</keyword>
<feature type="binding site" evidence="11">
    <location>
        <position position="415"/>
    </location>
    <ligand>
        <name>ADP</name>
        <dbReference type="ChEBI" id="CHEBI:456216"/>
    </ligand>
</feature>
<feature type="binding site" evidence="11">
    <location>
        <position position="84"/>
    </location>
    <ligand>
        <name>glycerol</name>
        <dbReference type="ChEBI" id="CHEBI:17754"/>
    </ligand>
</feature>
<dbReference type="InterPro" id="IPR043129">
    <property type="entry name" value="ATPase_NBD"/>
</dbReference>
<feature type="domain" description="Carbohydrate kinase FGGY N-terminal" evidence="13">
    <location>
        <begin position="6"/>
        <end position="253"/>
    </location>
</feature>
<protein>
    <recommendedName>
        <fullName evidence="11">Glycerol kinase</fullName>
        <ecNumber evidence="11">2.7.1.30</ecNumber>
    </recommendedName>
    <alternativeName>
        <fullName evidence="11">ATP:glycerol 3-phosphotransferase</fullName>
    </alternativeName>
    <alternativeName>
        <fullName evidence="11">Glycerokinase</fullName>
        <shortName evidence="11">GK</shortName>
    </alternativeName>
</protein>
<reference evidence="15 16" key="1">
    <citation type="submission" date="2018-05" db="EMBL/GenBank/DDBJ databases">
        <title>Lactobacillus sanfranciscensis Ah4 draft denome sequence.</title>
        <authorList>
            <person name="Zhang G."/>
        </authorList>
    </citation>
    <scope>NUCLEOTIDE SEQUENCE [LARGE SCALE GENOMIC DNA]</scope>
    <source>
        <strain evidence="15 16">Ah4</strain>
    </source>
</reference>
<comment type="subunit">
    <text evidence="10 11">Homotetramer and homodimer (in equilibrium).</text>
</comment>
<feature type="binding site" evidence="11">
    <location>
        <position position="411"/>
    </location>
    <ligand>
        <name>ADP</name>
        <dbReference type="ChEBI" id="CHEBI:456216"/>
    </ligand>
</feature>
<feature type="binding site" evidence="11">
    <location>
        <position position="15"/>
    </location>
    <ligand>
        <name>ATP</name>
        <dbReference type="ChEBI" id="CHEBI:30616"/>
    </ligand>
</feature>
<dbReference type="Gene3D" id="3.30.420.40">
    <property type="match status" value="2"/>
</dbReference>
<dbReference type="InterPro" id="IPR000577">
    <property type="entry name" value="Carb_kinase_FGGY"/>
</dbReference>
<dbReference type="EC" id="2.7.1.30" evidence="11"/>
<feature type="binding site" evidence="11">
    <location>
        <position position="246"/>
    </location>
    <ligand>
        <name>sn-glycerol 3-phosphate</name>
        <dbReference type="ChEBI" id="CHEBI:57597"/>
    </ligand>
</feature>
<feature type="binding site" evidence="11">
    <location>
        <position position="411"/>
    </location>
    <ligand>
        <name>ATP</name>
        <dbReference type="ChEBI" id="CHEBI:30616"/>
    </ligand>
</feature>
<organism evidence="15 16">
    <name type="scientific">Fructilactobacillus sanfranciscensis</name>
    <name type="common">Lactobacillus sanfranciscensis</name>
    <dbReference type="NCBI Taxonomy" id="1625"/>
    <lineage>
        <taxon>Bacteria</taxon>
        <taxon>Bacillati</taxon>
        <taxon>Bacillota</taxon>
        <taxon>Bacilli</taxon>
        <taxon>Lactobacillales</taxon>
        <taxon>Lactobacillaceae</taxon>
        <taxon>Fructilactobacillus</taxon>
    </lineage>
</organism>
<feature type="binding site" evidence="11">
    <location>
        <position position="14"/>
    </location>
    <ligand>
        <name>ADP</name>
        <dbReference type="ChEBI" id="CHEBI:456216"/>
    </ligand>
</feature>
<feature type="domain" description="Carbohydrate kinase FGGY C-terminal" evidence="14">
    <location>
        <begin position="264"/>
        <end position="450"/>
    </location>
</feature>
<feature type="binding site" evidence="11">
    <location>
        <position position="136"/>
    </location>
    <ligand>
        <name>sn-glycerol 3-phosphate</name>
        <dbReference type="ChEBI" id="CHEBI:57597"/>
    </ligand>
</feature>
<evidence type="ECO:0000256" key="10">
    <source>
        <dbReference type="ARBA" id="ARBA00063665"/>
    </source>
</evidence>
<feature type="binding site" evidence="11">
    <location>
        <position position="14"/>
    </location>
    <ligand>
        <name>sn-glycerol 3-phosphate</name>
        <dbReference type="ChEBI" id="CHEBI:57597"/>
    </ligand>
</feature>
<dbReference type="GO" id="GO:0019563">
    <property type="term" value="P:glycerol catabolic process"/>
    <property type="evidence" value="ECO:0007669"/>
    <property type="project" value="UniProtKB-UniRule"/>
</dbReference>
<keyword evidence="5 11" id="KW-0418">Kinase</keyword>
<comment type="catalytic activity">
    <reaction evidence="8 11">
        <text>glycerol + ATP = sn-glycerol 3-phosphate + ADP + H(+)</text>
        <dbReference type="Rhea" id="RHEA:21644"/>
        <dbReference type="ChEBI" id="CHEBI:15378"/>
        <dbReference type="ChEBI" id="CHEBI:17754"/>
        <dbReference type="ChEBI" id="CHEBI:30616"/>
        <dbReference type="ChEBI" id="CHEBI:57597"/>
        <dbReference type="ChEBI" id="CHEBI:456216"/>
        <dbReference type="EC" id="2.7.1.30"/>
    </reaction>
</comment>
<comment type="pathway">
    <text evidence="1 11">Polyol metabolism; glycerol degradation via glycerol kinase pathway; sn-glycerol 3-phosphate from glycerol: step 1/1.</text>
</comment>
<dbReference type="NCBIfam" id="NF000756">
    <property type="entry name" value="PRK00047.1"/>
    <property type="match status" value="1"/>
</dbReference>
<feature type="binding site" evidence="11">
    <location>
        <position position="246"/>
    </location>
    <ligand>
        <name>glycerol</name>
        <dbReference type="ChEBI" id="CHEBI:17754"/>
    </ligand>
</feature>
<dbReference type="FunFam" id="3.30.420.40:FF:000007">
    <property type="entry name" value="Glycerol kinase"/>
    <property type="match status" value="1"/>
</dbReference>
<comment type="similarity">
    <text evidence="2 11 12">Belongs to the FGGY kinase family.</text>
</comment>
<feature type="binding site" evidence="11">
    <location>
        <position position="85"/>
    </location>
    <ligand>
        <name>sn-glycerol 3-phosphate</name>
        <dbReference type="ChEBI" id="CHEBI:57597"/>
    </ligand>
</feature>
<evidence type="ECO:0000256" key="4">
    <source>
        <dbReference type="ARBA" id="ARBA00022741"/>
    </source>
</evidence>
<dbReference type="InterPro" id="IPR018483">
    <property type="entry name" value="Carb_kinase_FGGY_CS"/>
</dbReference>
<dbReference type="InterPro" id="IPR018484">
    <property type="entry name" value="FGGY_N"/>
</dbReference>
<dbReference type="FunFam" id="3.30.420.40:FF:000008">
    <property type="entry name" value="Glycerol kinase"/>
    <property type="match status" value="1"/>
</dbReference>
<dbReference type="GO" id="GO:0006072">
    <property type="term" value="P:glycerol-3-phosphate metabolic process"/>
    <property type="evidence" value="ECO:0007669"/>
    <property type="project" value="InterPro"/>
</dbReference>
<comment type="activity regulation">
    <text evidence="11">Activated by phosphorylation and inhibited by fructose 1,6-bisphosphate (FBP).</text>
</comment>
<feature type="binding site" evidence="11">
    <location>
        <position position="315"/>
    </location>
    <ligand>
        <name>ATP</name>
        <dbReference type="ChEBI" id="CHEBI:30616"/>
    </ligand>
</feature>
<name>A0A5C4TM05_FRUSA</name>
<comment type="caution">
    <text evidence="15">The sequence shown here is derived from an EMBL/GenBank/DDBJ whole genome shotgun (WGS) entry which is preliminary data.</text>
</comment>
<feature type="binding site" evidence="11">
    <location>
        <position position="16"/>
    </location>
    <ligand>
        <name>ATP</name>
        <dbReference type="ChEBI" id="CHEBI:30616"/>
    </ligand>
</feature>
<dbReference type="GO" id="GO:0004370">
    <property type="term" value="F:glycerol kinase activity"/>
    <property type="evidence" value="ECO:0007669"/>
    <property type="project" value="UniProtKB-UniRule"/>
</dbReference>
<evidence type="ECO:0000256" key="12">
    <source>
        <dbReference type="RuleBase" id="RU003733"/>
    </source>
</evidence>
<evidence type="ECO:0000259" key="14">
    <source>
        <dbReference type="Pfam" id="PF02782"/>
    </source>
</evidence>
<dbReference type="Pfam" id="PF02782">
    <property type="entry name" value="FGGY_C"/>
    <property type="match status" value="1"/>
</dbReference>
<comment type="function">
    <text evidence="9 11">Key enzyme in the regulation of glycerol uptake and metabolism. Catalyzes the phosphorylation of glycerol to yield sn-glycerol 3-phosphate.</text>
</comment>
<feature type="binding site" evidence="11">
    <location>
        <position position="18"/>
    </location>
    <ligand>
        <name>ADP</name>
        <dbReference type="ChEBI" id="CHEBI:456216"/>
    </ligand>
</feature>
<feature type="binding site" evidence="11">
    <location>
        <position position="311"/>
    </location>
    <ligand>
        <name>ADP</name>
        <dbReference type="ChEBI" id="CHEBI:456216"/>
    </ligand>
</feature>
<dbReference type="Proteomes" id="UP000313312">
    <property type="component" value="Unassembled WGS sequence"/>
</dbReference>
<evidence type="ECO:0000256" key="8">
    <source>
        <dbReference type="ARBA" id="ARBA00052101"/>
    </source>
</evidence>
<evidence type="ECO:0000313" key="16">
    <source>
        <dbReference type="Proteomes" id="UP000313312"/>
    </source>
</evidence>
<dbReference type="Pfam" id="PF00370">
    <property type="entry name" value="FGGY_N"/>
    <property type="match status" value="1"/>
</dbReference>
<accession>A0A5C4TM05</accession>
<comment type="caution">
    <text evidence="11">Lacks conserved residue(s) required for the propagation of feature annotation.</text>
</comment>
<feature type="binding site" evidence="11">
    <location>
        <position position="85"/>
    </location>
    <ligand>
        <name>glycerol</name>
        <dbReference type="ChEBI" id="CHEBI:17754"/>
    </ligand>
</feature>
<dbReference type="PANTHER" id="PTHR10196:SF69">
    <property type="entry name" value="GLYCEROL KINASE"/>
    <property type="match status" value="1"/>
</dbReference>
<dbReference type="PANTHER" id="PTHR10196">
    <property type="entry name" value="SUGAR KINASE"/>
    <property type="match status" value="1"/>
</dbReference>
<dbReference type="EMBL" id="QFCR01000002">
    <property type="protein sequence ID" value="TNK91062.1"/>
    <property type="molecule type" value="Genomic_DNA"/>
</dbReference>
<feature type="binding site" evidence="11">
    <location>
        <position position="268"/>
    </location>
    <ligand>
        <name>ADP</name>
        <dbReference type="ChEBI" id="CHEBI:456216"/>
    </ligand>
</feature>
<proteinExistence type="inferred from homology"/>
<feature type="binding site" evidence="11">
    <location>
        <position position="84"/>
    </location>
    <ligand>
        <name>sn-glycerol 3-phosphate</name>
        <dbReference type="ChEBI" id="CHEBI:57597"/>
    </ligand>
</feature>
<evidence type="ECO:0000256" key="11">
    <source>
        <dbReference type="HAMAP-Rule" id="MF_00186"/>
    </source>
</evidence>
<evidence type="ECO:0000256" key="6">
    <source>
        <dbReference type="ARBA" id="ARBA00022798"/>
    </source>
</evidence>
<feature type="binding site" evidence="11">
    <location>
        <position position="311"/>
    </location>
    <ligand>
        <name>ATP</name>
        <dbReference type="ChEBI" id="CHEBI:30616"/>
    </ligand>
</feature>
<dbReference type="InterPro" id="IPR005999">
    <property type="entry name" value="Glycerol_kin"/>
</dbReference>
<dbReference type="AlphaFoldDB" id="A0A5C4TM05"/>
<feature type="binding site" evidence="11">
    <location>
        <position position="247"/>
    </location>
    <ligand>
        <name>glycerol</name>
        <dbReference type="ChEBI" id="CHEBI:17754"/>
    </ligand>
</feature>
<dbReference type="CDD" id="cd07769">
    <property type="entry name" value="ASKHA_NBD_FGGY_GK"/>
    <property type="match status" value="1"/>
</dbReference>
<dbReference type="HAMAP" id="MF_00186">
    <property type="entry name" value="Glycerol_kin"/>
    <property type="match status" value="1"/>
</dbReference>
<evidence type="ECO:0000313" key="15">
    <source>
        <dbReference type="EMBL" id="TNK91062.1"/>
    </source>
</evidence>
<evidence type="ECO:0000256" key="7">
    <source>
        <dbReference type="ARBA" id="ARBA00022840"/>
    </source>
</evidence>
<evidence type="ECO:0000256" key="9">
    <source>
        <dbReference type="ARBA" id="ARBA00054633"/>
    </source>
</evidence>
<evidence type="ECO:0000256" key="2">
    <source>
        <dbReference type="ARBA" id="ARBA00009156"/>
    </source>
</evidence>
<evidence type="ECO:0000256" key="3">
    <source>
        <dbReference type="ARBA" id="ARBA00022679"/>
    </source>
</evidence>
<keyword evidence="6 11" id="KW-0319">Glycerol metabolism</keyword>